<comment type="caution">
    <text evidence="2">The sequence shown here is derived from an EMBL/GenBank/DDBJ whole genome shotgun (WGS) entry which is preliminary data.</text>
</comment>
<dbReference type="Pfam" id="PF13358">
    <property type="entry name" value="DDE_3"/>
    <property type="match status" value="1"/>
</dbReference>
<dbReference type="NCBIfam" id="NF033545">
    <property type="entry name" value="transpos_IS630"/>
    <property type="match status" value="1"/>
</dbReference>
<gene>
    <name evidence="2" type="ORF">JFN90_08710</name>
</gene>
<name>A0ABS0YQM6_9BACT</name>
<dbReference type="InterPro" id="IPR047655">
    <property type="entry name" value="Transpos_IS630-like"/>
</dbReference>
<dbReference type="RefSeq" id="WP_199394726.1">
    <property type="nucleotide sequence ID" value="NZ_JAEMHK010000005.1"/>
</dbReference>
<dbReference type="EMBL" id="JAEMHK010000005">
    <property type="protein sequence ID" value="MBJ6800215.1"/>
    <property type="molecule type" value="Genomic_DNA"/>
</dbReference>
<proteinExistence type="predicted"/>
<dbReference type="InterPro" id="IPR038717">
    <property type="entry name" value="Tc1-like_DDE_dom"/>
</dbReference>
<accession>A0ABS0YQM6</accession>
<evidence type="ECO:0000259" key="1">
    <source>
        <dbReference type="Pfam" id="PF13358"/>
    </source>
</evidence>
<keyword evidence="3" id="KW-1185">Reference proteome</keyword>
<sequence>MDPRIRYCVELEKVRDLPDFQRIRAEARFLLVKEYLNVFLKHEAKRLGSEFRVNAATNDYCTIKNITLRTFYRWLRVYRDKGIEGLVPQYGNHSLKSGHNPQLKKKRTRYTLSVTIDIVTGKTLAPLVEVGKIIATSAFISKEAKAPFVHAFKRICDLASQRTPLKLQSSLLEDERHRLKRYQAGNHKKHSAKATAILMMSEGKSMLEIGLATNAAERTIYRWLHEFNAKRLDFIQTKPFSQARIDVRELRTTRIVDILHKMPSLYGINRSSWTYGAIAQAYQKEYGCPISKDILLRIIKGTGYSWKHARTVLTSPDPEYKAKVERILETLRGLVAGERFFFIDEVGPYKVKKYGGKYLGLEEQTRIIPAVQPSKGTVQFVASLEALSNQVTWLFTPSKGSEALIALLEELVTKHSTCTRIFLTWDAIGVHSSRLLKGWISQHNKMRVGPAIEVVPLPANSQFLNVIEAVFCGMKRAVICNSDYQSVKEMQDAIAQHFEERNQYYRDNPKRAGDKIWDREKFDLEKLVGGLFKKM</sequence>
<organism evidence="2 3">
    <name type="scientific">Geomonas propionica</name>
    <dbReference type="NCBI Taxonomy" id="2798582"/>
    <lineage>
        <taxon>Bacteria</taxon>
        <taxon>Pseudomonadati</taxon>
        <taxon>Thermodesulfobacteriota</taxon>
        <taxon>Desulfuromonadia</taxon>
        <taxon>Geobacterales</taxon>
        <taxon>Geobacteraceae</taxon>
        <taxon>Geomonas</taxon>
    </lineage>
</organism>
<dbReference type="Gene3D" id="3.30.420.10">
    <property type="entry name" value="Ribonuclease H-like superfamily/Ribonuclease H"/>
    <property type="match status" value="1"/>
</dbReference>
<feature type="domain" description="Tc1-like transposase DDE" evidence="1">
    <location>
        <begin position="340"/>
        <end position="490"/>
    </location>
</feature>
<reference evidence="2 3" key="1">
    <citation type="submission" date="2020-12" db="EMBL/GenBank/DDBJ databases">
        <title>Geomonas sp. Red259, isolated from paddy soil.</title>
        <authorList>
            <person name="Xu Z."/>
            <person name="Zhang Z."/>
            <person name="Masuda Y."/>
            <person name="Itoh H."/>
            <person name="Senoo K."/>
        </authorList>
    </citation>
    <scope>NUCLEOTIDE SEQUENCE [LARGE SCALE GENOMIC DNA]</scope>
    <source>
        <strain evidence="2 3">Red259</strain>
    </source>
</reference>
<evidence type="ECO:0000313" key="2">
    <source>
        <dbReference type="EMBL" id="MBJ6800215.1"/>
    </source>
</evidence>
<dbReference type="Proteomes" id="UP000641025">
    <property type="component" value="Unassembled WGS sequence"/>
</dbReference>
<protein>
    <submittedName>
        <fullName evidence="2">IS630 family transposase</fullName>
    </submittedName>
</protein>
<evidence type="ECO:0000313" key="3">
    <source>
        <dbReference type="Proteomes" id="UP000641025"/>
    </source>
</evidence>
<dbReference type="InterPro" id="IPR036397">
    <property type="entry name" value="RNaseH_sf"/>
</dbReference>